<feature type="compositionally biased region" description="Low complexity" evidence="1">
    <location>
        <begin position="875"/>
        <end position="921"/>
    </location>
</feature>
<proteinExistence type="predicted"/>
<evidence type="ECO:0000313" key="3">
    <source>
        <dbReference type="Ensembl" id="ENSMMOP00000015183.1"/>
    </source>
</evidence>
<reference evidence="3" key="2">
    <citation type="submission" date="2025-09" db="UniProtKB">
        <authorList>
            <consortium name="Ensembl"/>
        </authorList>
    </citation>
    <scope>IDENTIFICATION</scope>
</reference>
<dbReference type="Proteomes" id="UP000261620">
    <property type="component" value="Unplaced"/>
</dbReference>
<feature type="compositionally biased region" description="Basic and acidic residues" evidence="1">
    <location>
        <begin position="775"/>
        <end position="786"/>
    </location>
</feature>
<dbReference type="Pfam" id="PF02181">
    <property type="entry name" value="FH2"/>
    <property type="match status" value="1"/>
</dbReference>
<feature type="compositionally biased region" description="Polar residues" evidence="1">
    <location>
        <begin position="470"/>
        <end position="526"/>
    </location>
</feature>
<feature type="compositionally biased region" description="Basic and acidic residues" evidence="1">
    <location>
        <begin position="529"/>
        <end position="551"/>
    </location>
</feature>
<dbReference type="OMA" id="KRHSWSG"/>
<dbReference type="PROSITE" id="PS51444">
    <property type="entry name" value="FH2"/>
    <property type="match status" value="1"/>
</dbReference>
<accession>A0A3Q3WJX3</accession>
<dbReference type="Ensembl" id="ENSMMOT00000015432.1">
    <property type="protein sequence ID" value="ENSMMOP00000015183.1"/>
    <property type="gene ID" value="ENSMMOG00000011597.1"/>
</dbReference>
<sequence>MQLCKQAFIQETPDFNLSRTWTETSTLTFLQRRPTVAFRRLTRRHTNETSGILPRQPPRPSAGRPPDSPRAHRGMTFSTQDAAVHPSDTCVSYRVKAFYSRVCVSQVKGRSNLWTRGRVQQQYQIDVGTIEELFGQGDCQSDAKATPTRRGATRRSFRETKEEVTILDSKRGMNIGIFLKQFKRTHQAIVDDIYHGNSEPYGAEPLRELLKLLPESEEVKKLKSYRGEVSKLSLADSFVYLLVQLPSYSLRIEALLLKEEFPALSDAMKRGIKVLRTATTELMCCEELHAVLHLVLQAGNILNAGGYAGNAVGFKLSSLLSLADTKANKPGVNLLHFVALEAQKKDARLLEFPLKLTHMAPAARVSVETLDADLQWLTSRMRSVEENIQKDTELLQQLDDFLQSATSCLCSLRGSRQLLRKEGSELIDFFCEDQETFCLDDCFSIFSTFCSRFTAAVKNSLRAQNHTTNANLSCNDTHLNSRIPTNKVESTSDPNQQSDRNNNGNEPPGSDSSAQETCSDHQSQSGLRGEPRTKNRDQDKIGWVGDEKSEHTGGLSVAVEKHSLVPELRAFEDVLKEGAQLSHHRGHMVVTDSEEERTDSSHVQKVQTDSQIEAAEKCDVRSSSSQSEEEEGRGEKVIVWCVTGVCEDSTNDKRETLRMQLTDSGSRNQTASCQTATEAASSTNEKAESSKQSTKNPPTTKTRPAGMRPVTSKSRPVRTLTNSENQGMRRVVPISRTRCPEKPPGNHRGASNLNSPSLRRGERPSTAPSSRRPSKTPDPKDSKDPKVSGTQASVQEQNRDLQRQPSIRKALTKAKVQPEEKMCRSSLRALTQGGGGGSISAPNTPLHKATSSSLLPSFAQSTASSSFRQTCTNGSSSSPKSSPRTISSSSVAPLGASSPLTRTGSLRVSWSSSQSSLPSRSKSVRAPPRSPLHDSLAPPTGQRRNDSGSFSKSAHSRDSGKSSRPSWR</sequence>
<feature type="compositionally biased region" description="Polar residues" evidence="1">
    <location>
        <begin position="660"/>
        <end position="702"/>
    </location>
</feature>
<feature type="compositionally biased region" description="Polar residues" evidence="1">
    <location>
        <begin position="849"/>
        <end position="874"/>
    </location>
</feature>
<feature type="region of interest" description="Disordered" evidence="1">
    <location>
        <begin position="470"/>
        <end position="554"/>
    </location>
</feature>
<dbReference type="Gene3D" id="1.20.58.2220">
    <property type="entry name" value="Formin, FH2 domain"/>
    <property type="match status" value="1"/>
</dbReference>
<feature type="region of interest" description="Disordered" evidence="1">
    <location>
        <begin position="40"/>
        <end position="74"/>
    </location>
</feature>
<dbReference type="PANTHER" id="PTHR46345">
    <property type="entry name" value="INVERTED FORMIN-2"/>
    <property type="match status" value="1"/>
</dbReference>
<feature type="compositionally biased region" description="Polar residues" evidence="1">
    <location>
        <begin position="711"/>
        <end position="726"/>
    </location>
</feature>
<feature type="region of interest" description="Disordered" evidence="1">
    <location>
        <begin position="660"/>
        <end position="968"/>
    </location>
</feature>
<feature type="region of interest" description="Disordered" evidence="1">
    <location>
        <begin position="579"/>
        <end position="634"/>
    </location>
</feature>
<evidence type="ECO:0000313" key="4">
    <source>
        <dbReference type="Proteomes" id="UP000261620"/>
    </source>
</evidence>
<dbReference type="InterPro" id="IPR042201">
    <property type="entry name" value="FH2_Formin_sf"/>
</dbReference>
<protein>
    <recommendedName>
        <fullName evidence="2">FH2 domain-containing protein</fullName>
    </recommendedName>
</protein>
<dbReference type="PANTHER" id="PTHR46345:SF11">
    <property type="entry name" value="FORMIN-J-LIKE"/>
    <property type="match status" value="1"/>
</dbReference>
<dbReference type="STRING" id="94237.ENSMMOP00000015183"/>
<feature type="compositionally biased region" description="Polar residues" evidence="1">
    <location>
        <begin position="601"/>
        <end position="611"/>
    </location>
</feature>
<keyword evidence="4" id="KW-1185">Reference proteome</keyword>
<dbReference type="AlphaFoldDB" id="A0A3Q3WJX3"/>
<dbReference type="SMART" id="SM00498">
    <property type="entry name" value="FH2"/>
    <property type="match status" value="1"/>
</dbReference>
<organism evidence="3 4">
    <name type="scientific">Mola mola</name>
    <name type="common">Ocean sunfish</name>
    <name type="synonym">Tetraodon mola</name>
    <dbReference type="NCBI Taxonomy" id="94237"/>
    <lineage>
        <taxon>Eukaryota</taxon>
        <taxon>Metazoa</taxon>
        <taxon>Chordata</taxon>
        <taxon>Craniata</taxon>
        <taxon>Vertebrata</taxon>
        <taxon>Euteleostomi</taxon>
        <taxon>Actinopterygii</taxon>
        <taxon>Neopterygii</taxon>
        <taxon>Teleostei</taxon>
        <taxon>Neoteleostei</taxon>
        <taxon>Acanthomorphata</taxon>
        <taxon>Eupercaria</taxon>
        <taxon>Tetraodontiformes</taxon>
        <taxon>Molidae</taxon>
        <taxon>Mola</taxon>
    </lineage>
</organism>
<name>A0A3Q3WJX3_MOLML</name>
<dbReference type="InterPro" id="IPR015425">
    <property type="entry name" value="FH2_Formin"/>
</dbReference>
<evidence type="ECO:0000259" key="2">
    <source>
        <dbReference type="PROSITE" id="PS51444"/>
    </source>
</evidence>
<feature type="domain" description="FH2" evidence="2">
    <location>
        <begin position="84"/>
        <end position="479"/>
    </location>
</feature>
<reference evidence="3" key="1">
    <citation type="submission" date="2025-08" db="UniProtKB">
        <authorList>
            <consortium name="Ensembl"/>
        </authorList>
    </citation>
    <scope>IDENTIFICATION</scope>
</reference>
<evidence type="ECO:0000256" key="1">
    <source>
        <dbReference type="SAM" id="MobiDB-lite"/>
    </source>
</evidence>
<dbReference type="SUPFAM" id="SSF101447">
    <property type="entry name" value="Formin homology 2 domain (FH2 domain)"/>
    <property type="match status" value="1"/>
</dbReference>